<dbReference type="InterPro" id="IPR023395">
    <property type="entry name" value="MCP_dom_sf"/>
</dbReference>
<dbReference type="InterPro" id="IPR018108">
    <property type="entry name" value="MCP_transmembrane"/>
</dbReference>
<keyword evidence="6" id="KW-0999">Mitochondrion inner membrane</keyword>
<evidence type="ECO:0000256" key="4">
    <source>
        <dbReference type="ARBA" id="ARBA00022692"/>
    </source>
</evidence>
<evidence type="ECO:0000256" key="5">
    <source>
        <dbReference type="ARBA" id="ARBA00022737"/>
    </source>
</evidence>
<sequence>MTPSDTPPIVSIVSGGIAGGVEGFLTYPFEFAKTRAQLGQLPTLNTITSKTSPKIAASSTLSKSTPITQVSRNPYLLIAQIYKNEGGTRALYKGCTVMVIGSVGKDAVRFLSFDSVKNYFRTSPDSVLTPSQNMLAGMAAGVIASVCAVTPTERIKTALIDDARVGSAQQYTGTMNAIKVILNEDGVRGLYRGLVGTTLKQASATGFRMGSYNIVKDFEVKRGVQQGPAVNFANGAFAGVVTTLGTMPFDTIKTRSQSAKVTTTLQAITGVYHESGIRGYWKGTVMRLSRTVFSGGILFTTAEAVAKILNPLVGR</sequence>
<organism evidence="12 13">
    <name type="scientific">Rhynchosporium agropyri</name>
    <dbReference type="NCBI Taxonomy" id="914238"/>
    <lineage>
        <taxon>Eukaryota</taxon>
        <taxon>Fungi</taxon>
        <taxon>Dikarya</taxon>
        <taxon>Ascomycota</taxon>
        <taxon>Pezizomycotina</taxon>
        <taxon>Leotiomycetes</taxon>
        <taxon>Helotiales</taxon>
        <taxon>Ploettnerulaceae</taxon>
        <taxon>Rhynchosporium</taxon>
    </lineage>
</organism>
<evidence type="ECO:0000313" key="13">
    <source>
        <dbReference type="Proteomes" id="UP000178912"/>
    </source>
</evidence>
<dbReference type="Pfam" id="PF00153">
    <property type="entry name" value="Mito_carr"/>
    <property type="match status" value="3"/>
</dbReference>
<feature type="repeat" description="Solcar" evidence="10">
    <location>
        <begin position="132"/>
        <end position="218"/>
    </location>
</feature>
<keyword evidence="13" id="KW-1185">Reference proteome</keyword>
<dbReference type="GO" id="GO:0006843">
    <property type="term" value="P:mitochondrial citrate transmembrane transport"/>
    <property type="evidence" value="ECO:0007669"/>
    <property type="project" value="TreeGrafter"/>
</dbReference>
<keyword evidence="9 10" id="KW-0472">Membrane</keyword>
<keyword evidence="7" id="KW-1133">Transmembrane helix</keyword>
<evidence type="ECO:0000256" key="6">
    <source>
        <dbReference type="ARBA" id="ARBA00022792"/>
    </source>
</evidence>
<evidence type="ECO:0000256" key="2">
    <source>
        <dbReference type="ARBA" id="ARBA00006375"/>
    </source>
</evidence>
<gene>
    <name evidence="12" type="ORF">RAG0_03582</name>
</gene>
<dbReference type="PROSITE" id="PS50920">
    <property type="entry name" value="SOLCAR"/>
    <property type="match status" value="3"/>
</dbReference>
<feature type="repeat" description="Solcar" evidence="10">
    <location>
        <begin position="226"/>
        <end position="308"/>
    </location>
</feature>
<evidence type="ECO:0000256" key="10">
    <source>
        <dbReference type="PROSITE-ProRule" id="PRU00282"/>
    </source>
</evidence>
<keyword evidence="5" id="KW-0677">Repeat</keyword>
<dbReference type="Proteomes" id="UP000178912">
    <property type="component" value="Unassembled WGS sequence"/>
</dbReference>
<dbReference type="GO" id="GO:0071913">
    <property type="term" value="F:citrate secondary active transmembrane transporter activity"/>
    <property type="evidence" value="ECO:0007669"/>
    <property type="project" value="TreeGrafter"/>
</dbReference>
<dbReference type="GO" id="GO:0031966">
    <property type="term" value="C:mitochondrial membrane"/>
    <property type="evidence" value="ECO:0007669"/>
    <property type="project" value="UniProtKB-SubCell"/>
</dbReference>
<proteinExistence type="inferred from homology"/>
<evidence type="ECO:0000256" key="8">
    <source>
        <dbReference type="ARBA" id="ARBA00023128"/>
    </source>
</evidence>
<dbReference type="PANTHER" id="PTHR45788:SF3">
    <property type="entry name" value="TRICARBOXYLATE TRANSPORT PROTEIN"/>
    <property type="match status" value="1"/>
</dbReference>
<evidence type="ECO:0000256" key="7">
    <source>
        <dbReference type="ARBA" id="ARBA00022989"/>
    </source>
</evidence>
<dbReference type="Gene3D" id="1.50.40.10">
    <property type="entry name" value="Mitochondrial carrier domain"/>
    <property type="match status" value="1"/>
</dbReference>
<feature type="repeat" description="Solcar" evidence="10">
    <location>
        <begin position="6"/>
        <end position="119"/>
    </location>
</feature>
<keyword evidence="3 11" id="KW-0813">Transport</keyword>
<evidence type="ECO:0000256" key="11">
    <source>
        <dbReference type="RuleBase" id="RU000488"/>
    </source>
</evidence>
<evidence type="ECO:0000256" key="3">
    <source>
        <dbReference type="ARBA" id="ARBA00022448"/>
    </source>
</evidence>
<name>A0A1E1K514_9HELO</name>
<dbReference type="OrthoDB" id="44467at2759"/>
<dbReference type="InterPro" id="IPR049563">
    <property type="entry name" value="TXTP-like"/>
</dbReference>
<dbReference type="PANTHER" id="PTHR45788">
    <property type="entry name" value="SUCCINATE/FUMARATE MITOCHONDRIAL TRANSPORTER-RELATED"/>
    <property type="match status" value="1"/>
</dbReference>
<comment type="similarity">
    <text evidence="2 11">Belongs to the mitochondrial carrier (TC 2.A.29) family.</text>
</comment>
<keyword evidence="4 10" id="KW-0812">Transmembrane</keyword>
<reference evidence="13" key="1">
    <citation type="submission" date="2016-03" db="EMBL/GenBank/DDBJ databases">
        <authorList>
            <person name="Guldener U."/>
        </authorList>
    </citation>
    <scope>NUCLEOTIDE SEQUENCE [LARGE SCALE GENOMIC DNA]</scope>
    <source>
        <strain evidence="13">04CH-RAC-A.6.1</strain>
    </source>
</reference>
<protein>
    <submittedName>
        <fullName evidence="12">Probable CTP1-Mitochondrial citrate transporter-member of the mitochondrial carrier (MCF) family</fullName>
    </submittedName>
</protein>
<accession>A0A1E1K514</accession>
<evidence type="ECO:0000313" key="12">
    <source>
        <dbReference type="EMBL" id="CZS93189.1"/>
    </source>
</evidence>
<dbReference type="AlphaFoldDB" id="A0A1E1K514"/>
<evidence type="ECO:0000256" key="9">
    <source>
        <dbReference type="ARBA" id="ARBA00023136"/>
    </source>
</evidence>
<evidence type="ECO:0000256" key="1">
    <source>
        <dbReference type="ARBA" id="ARBA00004225"/>
    </source>
</evidence>
<dbReference type="EMBL" id="FJUX01000015">
    <property type="protein sequence ID" value="CZS93189.1"/>
    <property type="molecule type" value="Genomic_DNA"/>
</dbReference>
<comment type="subcellular location">
    <subcellularLocation>
        <location evidence="1">Mitochondrion membrane</location>
        <topology evidence="1">Multi-pass membrane protein</topology>
    </subcellularLocation>
</comment>
<dbReference type="SUPFAM" id="SSF103506">
    <property type="entry name" value="Mitochondrial carrier"/>
    <property type="match status" value="1"/>
</dbReference>
<keyword evidence="8" id="KW-0496">Mitochondrion</keyword>